<dbReference type="GO" id="GO:0000287">
    <property type="term" value="F:magnesium ion binding"/>
    <property type="evidence" value="ECO:0007669"/>
    <property type="project" value="InterPro"/>
</dbReference>
<evidence type="ECO:0000256" key="1">
    <source>
        <dbReference type="ARBA" id="ARBA00001946"/>
    </source>
</evidence>
<keyword evidence="2" id="KW-0479">Metal-binding</keyword>
<dbReference type="SUPFAM" id="SSF48576">
    <property type="entry name" value="Terpenoid synthases"/>
    <property type="match status" value="1"/>
</dbReference>
<evidence type="ECO:0000256" key="4">
    <source>
        <dbReference type="ARBA" id="ARBA00023239"/>
    </source>
</evidence>
<dbReference type="InterPro" id="IPR008930">
    <property type="entry name" value="Terpenoid_cyclase/PrenylTrfase"/>
</dbReference>
<name>A0AAV8EL43_9POAL</name>
<dbReference type="InterPro" id="IPR036965">
    <property type="entry name" value="Terpene_synth_N_sf"/>
</dbReference>
<evidence type="ECO:0000259" key="5">
    <source>
        <dbReference type="Pfam" id="PF01397"/>
    </source>
</evidence>
<comment type="cofactor">
    <cofactor evidence="1">
        <name>Mg(2+)</name>
        <dbReference type="ChEBI" id="CHEBI:18420"/>
    </cofactor>
</comment>
<dbReference type="SFLD" id="SFLDS00005">
    <property type="entry name" value="Isoprenoid_Synthase_Type_I"/>
    <property type="match status" value="1"/>
</dbReference>
<keyword evidence="4" id="KW-0456">Lyase</keyword>
<evidence type="ECO:0000259" key="6">
    <source>
        <dbReference type="Pfam" id="PF03936"/>
    </source>
</evidence>
<dbReference type="Gene3D" id="1.10.600.10">
    <property type="entry name" value="Farnesyl Diphosphate Synthase"/>
    <property type="match status" value="1"/>
</dbReference>
<dbReference type="EMBL" id="JAMFTS010000003">
    <property type="protein sequence ID" value="KAJ4780009.1"/>
    <property type="molecule type" value="Genomic_DNA"/>
</dbReference>
<keyword evidence="8" id="KW-1185">Reference proteome</keyword>
<dbReference type="InterPro" id="IPR008949">
    <property type="entry name" value="Isoprenoid_synthase_dom_sf"/>
</dbReference>
<evidence type="ECO:0000256" key="3">
    <source>
        <dbReference type="ARBA" id="ARBA00022842"/>
    </source>
</evidence>
<dbReference type="GO" id="GO:0010333">
    <property type="term" value="F:terpene synthase activity"/>
    <property type="evidence" value="ECO:0007669"/>
    <property type="project" value="InterPro"/>
</dbReference>
<keyword evidence="3" id="KW-0460">Magnesium</keyword>
<dbReference type="InterPro" id="IPR001906">
    <property type="entry name" value="Terpene_synth_N"/>
</dbReference>
<gene>
    <name evidence="7" type="ORF">LUZ62_064266</name>
</gene>
<proteinExistence type="predicted"/>
<dbReference type="InterPro" id="IPR050148">
    <property type="entry name" value="Terpene_synthase-like"/>
</dbReference>
<dbReference type="Gene3D" id="1.50.10.130">
    <property type="entry name" value="Terpene synthase, N-terminal domain"/>
    <property type="match status" value="1"/>
</dbReference>
<feature type="domain" description="Terpene synthase N-terminal" evidence="5">
    <location>
        <begin position="61"/>
        <end position="201"/>
    </location>
</feature>
<dbReference type="AlphaFoldDB" id="A0AAV8EL43"/>
<sequence length="575" mass="66113">MGNPLNSCVTFGSSIFKCSSFLAERNFAATVSLPSSTVRVHRGLFATLAFNNRFHKVPCCLTKSGQSMEKVRIMLSSEKHKSNPLVMVDSLKKLDLEHYFSEEISANLDLTYNNMYKTLQVNDGKLMDVALQFKLLREAGYNISSDIFQRFLDGNGEFKQSLSKDVEGLISLHEASFLTMGEEILYKANEFSTKHLKSAMRYLRPNDSAFVRHTLDHPYHKSLKQYKARHYLKYVHSLNIGDASVSMEKLAQIEFRSNQRLYQDEFKKIRRWWSDLGLASELTFARDQILKWYLYSMTTVPGPQFSRIRLEFTKAISFLFIIDDVFDIMGNAEELALFTQTINSWEVSNALPGYMRVCFFALQQVTEGIAQFVEEEYGWNPINFLKRSWSTLCNAFMVESRWFANSQVPSAAEYLTNGVTSSGVPMMMVHLYFLLGHRVTNEAANLIDGKSTLVSGAAKILRLLDDLGSAKDENQEGFDGSYVEYYMKDNPSCSLDNAKLHTRELISKSWEELNKECFFNTSFLPCFREASLNCARMFTIIYNYNEEQQLPPLDDYIQILLLGEMTEDYNFTRSF</sequence>
<dbReference type="PANTHER" id="PTHR31225:SF0">
    <property type="entry name" value="S-(+)-LINALOOL SYNTHASE, CHLOROPLASTIC"/>
    <property type="match status" value="1"/>
</dbReference>
<feature type="domain" description="Terpene synthase metal-binding" evidence="6">
    <location>
        <begin position="275"/>
        <end position="512"/>
    </location>
</feature>
<dbReference type="PANTHER" id="PTHR31225">
    <property type="entry name" value="OS04G0344100 PROTEIN-RELATED"/>
    <property type="match status" value="1"/>
</dbReference>
<dbReference type="Proteomes" id="UP001140206">
    <property type="component" value="Chromosome 3"/>
</dbReference>
<dbReference type="Pfam" id="PF01397">
    <property type="entry name" value="Terpene_synth"/>
    <property type="match status" value="1"/>
</dbReference>
<accession>A0AAV8EL43</accession>
<comment type="caution">
    <text evidence="7">The sequence shown here is derived from an EMBL/GenBank/DDBJ whole genome shotgun (WGS) entry which is preliminary data.</text>
</comment>
<evidence type="ECO:0000256" key="2">
    <source>
        <dbReference type="ARBA" id="ARBA00022723"/>
    </source>
</evidence>
<dbReference type="SUPFAM" id="SSF48239">
    <property type="entry name" value="Terpenoid cyclases/Protein prenyltransferases"/>
    <property type="match status" value="1"/>
</dbReference>
<evidence type="ECO:0000313" key="7">
    <source>
        <dbReference type="EMBL" id="KAJ4780009.1"/>
    </source>
</evidence>
<organism evidence="7 8">
    <name type="scientific">Rhynchospora pubera</name>
    <dbReference type="NCBI Taxonomy" id="906938"/>
    <lineage>
        <taxon>Eukaryota</taxon>
        <taxon>Viridiplantae</taxon>
        <taxon>Streptophyta</taxon>
        <taxon>Embryophyta</taxon>
        <taxon>Tracheophyta</taxon>
        <taxon>Spermatophyta</taxon>
        <taxon>Magnoliopsida</taxon>
        <taxon>Liliopsida</taxon>
        <taxon>Poales</taxon>
        <taxon>Cyperaceae</taxon>
        <taxon>Cyperoideae</taxon>
        <taxon>Rhynchosporeae</taxon>
        <taxon>Rhynchospora</taxon>
    </lineage>
</organism>
<dbReference type="InterPro" id="IPR034741">
    <property type="entry name" value="Terpene_cyclase-like_1_C"/>
</dbReference>
<dbReference type="InterPro" id="IPR005630">
    <property type="entry name" value="Terpene_synthase_metal-bd"/>
</dbReference>
<dbReference type="SFLD" id="SFLDG01019">
    <property type="entry name" value="Terpene_Cyclase_Like_1_C_Termi"/>
    <property type="match status" value="1"/>
</dbReference>
<evidence type="ECO:0000313" key="8">
    <source>
        <dbReference type="Proteomes" id="UP001140206"/>
    </source>
</evidence>
<dbReference type="GO" id="GO:0016114">
    <property type="term" value="P:terpenoid biosynthetic process"/>
    <property type="evidence" value="ECO:0007669"/>
    <property type="project" value="InterPro"/>
</dbReference>
<dbReference type="Pfam" id="PF03936">
    <property type="entry name" value="Terpene_synth_C"/>
    <property type="match status" value="1"/>
</dbReference>
<reference evidence="7" key="1">
    <citation type="submission" date="2022-08" db="EMBL/GenBank/DDBJ databases">
        <authorList>
            <person name="Marques A."/>
        </authorList>
    </citation>
    <scope>NUCLEOTIDE SEQUENCE</scope>
    <source>
        <strain evidence="7">RhyPub2mFocal</strain>
        <tissue evidence="7">Leaves</tissue>
    </source>
</reference>
<protein>
    <submittedName>
        <fullName evidence="7">S-(+)-linalool synthase</fullName>
    </submittedName>
</protein>